<dbReference type="RefSeq" id="WP_091975081.1">
    <property type="nucleotide sequence ID" value="NZ_FOPM01000034.1"/>
</dbReference>
<dbReference type="AlphaFoldDB" id="A0A1I2X9K9"/>
<reference evidence="2" key="1">
    <citation type="submission" date="2016-10" db="EMBL/GenBank/DDBJ databases">
        <authorList>
            <person name="Varghese N."/>
            <person name="Submissions S."/>
        </authorList>
    </citation>
    <scope>NUCLEOTIDE SEQUENCE [LARGE SCALE GENOMIC DNA]</scope>
    <source>
        <strain evidence="2">Gh-105</strain>
    </source>
</reference>
<accession>A0A1I2X9K9</accession>
<dbReference type="STRING" id="582675.SAMN05192565_1347"/>
<gene>
    <name evidence="1" type="ORF">SAMN05192565_1347</name>
</gene>
<dbReference type="Proteomes" id="UP000199229">
    <property type="component" value="Unassembled WGS sequence"/>
</dbReference>
<proteinExistence type="predicted"/>
<name>A0A1I2X9K9_9HYPH</name>
<evidence type="ECO:0000313" key="2">
    <source>
        <dbReference type="Proteomes" id="UP000199229"/>
    </source>
</evidence>
<evidence type="ECO:0000313" key="1">
    <source>
        <dbReference type="EMBL" id="SFH09376.1"/>
    </source>
</evidence>
<sequence>MIRLTDRDGGHSLYLNPAAIESIGRHGERATGLPADRDASGAVIRMMTSAVHTVSEKPEAIVALLDGARRSVPESEPRWRIPYEAR</sequence>
<dbReference type="EMBL" id="FOPM01000034">
    <property type="protein sequence ID" value="SFH09376.1"/>
    <property type="molecule type" value="Genomic_DNA"/>
</dbReference>
<keyword evidence="2" id="KW-1185">Reference proteome</keyword>
<protein>
    <submittedName>
        <fullName evidence="1">Uncharacterized protein</fullName>
    </submittedName>
</protein>
<organism evidence="1 2">
    <name type="scientific">Methylobacterium gossipiicola</name>
    <dbReference type="NCBI Taxonomy" id="582675"/>
    <lineage>
        <taxon>Bacteria</taxon>
        <taxon>Pseudomonadati</taxon>
        <taxon>Pseudomonadota</taxon>
        <taxon>Alphaproteobacteria</taxon>
        <taxon>Hyphomicrobiales</taxon>
        <taxon>Methylobacteriaceae</taxon>
        <taxon>Methylobacterium</taxon>
    </lineage>
</organism>